<dbReference type="PROSITE" id="PS00356">
    <property type="entry name" value="HTH_LACI_1"/>
    <property type="match status" value="1"/>
</dbReference>
<evidence type="ECO:0000313" key="5">
    <source>
        <dbReference type="EMBL" id="MFC3387923.1"/>
    </source>
</evidence>
<keyword evidence="1" id="KW-0805">Transcription regulation</keyword>
<gene>
    <name evidence="5" type="ORF">ACFOEO_04825</name>
</gene>
<keyword evidence="2 5" id="KW-0238">DNA-binding</keyword>
<dbReference type="PANTHER" id="PTHR30146:SF146">
    <property type="entry name" value="HTH-TYPE TRANSCRIPTIONAL REGULATOR TRER"/>
    <property type="match status" value="1"/>
</dbReference>
<dbReference type="CDD" id="cd01392">
    <property type="entry name" value="HTH_LacI"/>
    <property type="match status" value="1"/>
</dbReference>
<dbReference type="InterPro" id="IPR010982">
    <property type="entry name" value="Lambda_DNA-bd_dom_sf"/>
</dbReference>
<dbReference type="PRINTS" id="PR00036">
    <property type="entry name" value="HTHLACI"/>
</dbReference>
<evidence type="ECO:0000313" key="6">
    <source>
        <dbReference type="Proteomes" id="UP001595637"/>
    </source>
</evidence>
<accession>A0ABV7N504</accession>
<dbReference type="EMBL" id="JBHRVQ010000001">
    <property type="protein sequence ID" value="MFC3387923.1"/>
    <property type="molecule type" value="Genomic_DNA"/>
</dbReference>
<dbReference type="GO" id="GO:0003677">
    <property type="term" value="F:DNA binding"/>
    <property type="evidence" value="ECO:0007669"/>
    <property type="project" value="UniProtKB-KW"/>
</dbReference>
<organism evidence="5 6">
    <name type="scientific">Salinicoccus sesuvii</name>
    <dbReference type="NCBI Taxonomy" id="868281"/>
    <lineage>
        <taxon>Bacteria</taxon>
        <taxon>Bacillati</taxon>
        <taxon>Bacillota</taxon>
        <taxon>Bacilli</taxon>
        <taxon>Bacillales</taxon>
        <taxon>Staphylococcaceae</taxon>
        <taxon>Salinicoccus</taxon>
    </lineage>
</organism>
<protein>
    <submittedName>
        <fullName evidence="5">LacI family DNA-binding transcriptional regulator</fullName>
    </submittedName>
</protein>
<dbReference type="Gene3D" id="1.10.260.40">
    <property type="entry name" value="lambda repressor-like DNA-binding domains"/>
    <property type="match status" value="1"/>
</dbReference>
<keyword evidence="6" id="KW-1185">Reference proteome</keyword>
<dbReference type="Pfam" id="PF00356">
    <property type="entry name" value="LacI"/>
    <property type="match status" value="1"/>
</dbReference>
<dbReference type="SUPFAM" id="SSF47413">
    <property type="entry name" value="lambda repressor-like DNA-binding domains"/>
    <property type="match status" value="1"/>
</dbReference>
<evidence type="ECO:0000256" key="3">
    <source>
        <dbReference type="ARBA" id="ARBA00023163"/>
    </source>
</evidence>
<reference evidence="6" key="1">
    <citation type="journal article" date="2019" name="Int. J. Syst. Evol. Microbiol.">
        <title>The Global Catalogue of Microorganisms (GCM) 10K type strain sequencing project: providing services to taxonomists for standard genome sequencing and annotation.</title>
        <authorList>
            <consortium name="The Broad Institute Genomics Platform"/>
            <consortium name="The Broad Institute Genome Sequencing Center for Infectious Disease"/>
            <person name="Wu L."/>
            <person name="Ma J."/>
        </authorList>
    </citation>
    <scope>NUCLEOTIDE SEQUENCE [LARGE SCALE GENOMIC DNA]</scope>
    <source>
        <strain evidence="6">CCM 7756</strain>
    </source>
</reference>
<dbReference type="Gene3D" id="3.40.50.2300">
    <property type="match status" value="2"/>
</dbReference>
<dbReference type="Proteomes" id="UP001595637">
    <property type="component" value="Unassembled WGS sequence"/>
</dbReference>
<comment type="caution">
    <text evidence="5">The sequence shown here is derived from an EMBL/GenBank/DDBJ whole genome shotgun (WGS) entry which is preliminary data.</text>
</comment>
<dbReference type="PROSITE" id="PS50932">
    <property type="entry name" value="HTH_LACI_2"/>
    <property type="match status" value="1"/>
</dbReference>
<dbReference type="PANTHER" id="PTHR30146">
    <property type="entry name" value="LACI-RELATED TRANSCRIPTIONAL REPRESSOR"/>
    <property type="match status" value="1"/>
</dbReference>
<dbReference type="SMART" id="SM00354">
    <property type="entry name" value="HTH_LACI"/>
    <property type="match status" value="1"/>
</dbReference>
<evidence type="ECO:0000256" key="1">
    <source>
        <dbReference type="ARBA" id="ARBA00023015"/>
    </source>
</evidence>
<dbReference type="CDD" id="cd01542">
    <property type="entry name" value="PBP1_TreR-like"/>
    <property type="match status" value="1"/>
</dbReference>
<dbReference type="RefSeq" id="WP_380652597.1">
    <property type="nucleotide sequence ID" value="NZ_JBHRVQ010000001.1"/>
</dbReference>
<dbReference type="Pfam" id="PF00532">
    <property type="entry name" value="Peripla_BP_1"/>
    <property type="match status" value="1"/>
</dbReference>
<dbReference type="InterPro" id="IPR000843">
    <property type="entry name" value="HTH_LacI"/>
</dbReference>
<dbReference type="InterPro" id="IPR001761">
    <property type="entry name" value="Peripla_BP/Lac1_sug-bd_dom"/>
</dbReference>
<evidence type="ECO:0000259" key="4">
    <source>
        <dbReference type="PROSITE" id="PS50932"/>
    </source>
</evidence>
<dbReference type="InterPro" id="IPR028082">
    <property type="entry name" value="Peripla_BP_I"/>
</dbReference>
<name>A0ABV7N504_9STAP</name>
<proteinExistence type="predicted"/>
<feature type="domain" description="HTH lacI-type" evidence="4">
    <location>
        <begin position="2"/>
        <end position="56"/>
    </location>
</feature>
<dbReference type="SUPFAM" id="SSF53822">
    <property type="entry name" value="Periplasmic binding protein-like I"/>
    <property type="match status" value="1"/>
</dbReference>
<evidence type="ECO:0000256" key="2">
    <source>
        <dbReference type="ARBA" id="ARBA00023125"/>
    </source>
</evidence>
<sequence>MITINDIAEQAGVSRTTVSRVINNTGYVSEKARKRVMDVIGETGYVPSQHAKSLRTKKTKIIGVILPKISTDTSSRTVNGMTEVFEAIGYQILLTSTNLDSEKELEHLKLLQNRQVDGIILIATNTSQALLDEIKASKVPVVLVGQQMAGVPSVTFDDYAAARHMTTLMIEKGHKHIGYIGVDEADRSVGVLRKQGYLDVMTEHGLHIEDAWIQQGDFSIDSGYDAMKRMMHESAGSLDGVFAATDRMALGAWRYIKQQGLSIPGDIAIVGIGSSETSRFIDPAMTTIEYAHAQAGAAAAEIILQILEEDKEISDKKVLDFTLVERDSL</sequence>
<keyword evidence="3" id="KW-0804">Transcription</keyword>